<evidence type="ECO:0000313" key="3">
    <source>
        <dbReference type="EMBL" id="KAK6506193.1"/>
    </source>
</evidence>
<feature type="region of interest" description="Disordered" evidence="1">
    <location>
        <begin position="293"/>
        <end position="381"/>
    </location>
</feature>
<dbReference type="EMBL" id="JAVHJM010000009">
    <property type="protein sequence ID" value="KAK6506193.1"/>
    <property type="molecule type" value="Genomic_DNA"/>
</dbReference>
<keyword evidence="4" id="KW-1185">Reference proteome</keyword>
<dbReference type="AlphaFoldDB" id="A0AAN8RKB1"/>
<proteinExistence type="predicted"/>
<accession>A0AAN8RKB1</accession>
<reference evidence="3 4" key="1">
    <citation type="submission" date="2019-10" db="EMBL/GenBank/DDBJ databases">
        <authorList>
            <person name="Palmer J.M."/>
        </authorList>
    </citation>
    <scope>NUCLEOTIDE SEQUENCE [LARGE SCALE GENOMIC DNA]</scope>
    <source>
        <strain evidence="3 4">TWF506</strain>
    </source>
</reference>
<organism evidence="3 4">
    <name type="scientific">Arthrobotrys conoides</name>
    <dbReference type="NCBI Taxonomy" id="74498"/>
    <lineage>
        <taxon>Eukaryota</taxon>
        <taxon>Fungi</taxon>
        <taxon>Dikarya</taxon>
        <taxon>Ascomycota</taxon>
        <taxon>Pezizomycotina</taxon>
        <taxon>Orbiliomycetes</taxon>
        <taxon>Orbiliales</taxon>
        <taxon>Orbiliaceae</taxon>
        <taxon>Arthrobotrys</taxon>
    </lineage>
</organism>
<feature type="chain" id="PRO_5042863894" evidence="2">
    <location>
        <begin position="23"/>
        <end position="481"/>
    </location>
</feature>
<comment type="caution">
    <text evidence="3">The sequence shown here is derived from an EMBL/GenBank/DDBJ whole genome shotgun (WGS) entry which is preliminary data.</text>
</comment>
<sequence length="481" mass="54579">MPALTAIFIAVLFVKFSTLVLGNLGVEIAFIPYIDPTCRYIPWEFTRLQPTGCHSASPEYDSSLGHIRLRTAYPYLEDIPDAIAIYDGDCIRSNVTLVMFPYKLQYVDQELHIAVAPKYSEIDYPDEAKYRVLKEGSLEWKKILGSKPPLPTNEGDVLYKGKDGQWSRLPNEIMVYRAREWGRPLTKTFDIYQKGVGVRPEPLIQPSRFENLNMRLGTLERQFPNSPDSVLVRPRLGDDDDQLPGWLSDPQTRRDWAGAEENLVVPQQRKDPLRCGGQPIRYKNSLTEMTEQRDAFEKGSPGFRLSRNNPERSPLRIPSTNPGTIGLNKLRVPNPQLPKVQMPSGFSQSQSRSQSPDDFGWDVLRPQRGHRIQDPTPNYLGERLRESAEKDESISEIPDELSPGEKIRVNLKETEYDPILAGLTSSALPSEFQPMDSLSPMLPLLREPGSPSVYPDESSDPRVNAIILNSNPDFDSQYFYL</sequence>
<feature type="signal peptide" evidence="2">
    <location>
        <begin position="1"/>
        <end position="22"/>
    </location>
</feature>
<dbReference type="Proteomes" id="UP001307849">
    <property type="component" value="Unassembled WGS sequence"/>
</dbReference>
<evidence type="ECO:0000256" key="2">
    <source>
        <dbReference type="SAM" id="SignalP"/>
    </source>
</evidence>
<keyword evidence="2" id="KW-0732">Signal</keyword>
<evidence type="ECO:0000313" key="4">
    <source>
        <dbReference type="Proteomes" id="UP001307849"/>
    </source>
</evidence>
<evidence type="ECO:0000256" key="1">
    <source>
        <dbReference type="SAM" id="MobiDB-lite"/>
    </source>
</evidence>
<protein>
    <submittedName>
        <fullName evidence="3">Uncharacterized protein</fullName>
    </submittedName>
</protein>
<name>A0AAN8RKB1_9PEZI</name>
<gene>
    <name evidence="3" type="ORF">TWF506_011115</name>
</gene>